<gene>
    <name evidence="2" type="ORF">BMF97_06405</name>
</gene>
<evidence type="ECO:0000313" key="3">
    <source>
        <dbReference type="Proteomes" id="UP000188947"/>
    </source>
</evidence>
<dbReference type="AlphaFoldDB" id="A0A1T3FJY8"/>
<evidence type="ECO:0000259" key="1">
    <source>
        <dbReference type="Pfam" id="PF13391"/>
    </source>
</evidence>
<dbReference type="EMBL" id="MPOG01000008">
    <property type="protein sequence ID" value="OOH95987.1"/>
    <property type="molecule type" value="Genomic_DNA"/>
</dbReference>
<dbReference type="Pfam" id="PF13391">
    <property type="entry name" value="HNH_2"/>
    <property type="match status" value="1"/>
</dbReference>
<dbReference type="InterPro" id="IPR003615">
    <property type="entry name" value="HNH_nuc"/>
</dbReference>
<name>A0A1T3FJY8_ELIME</name>
<dbReference type="Proteomes" id="UP000188947">
    <property type="component" value="Unassembled WGS sequence"/>
</dbReference>
<proteinExistence type="predicted"/>
<reference evidence="2 3" key="1">
    <citation type="submission" date="2016-11" db="EMBL/GenBank/DDBJ databases">
        <title>Genome sequence and comparative genomic analysis of clinical strain Elizabethkingia meningoseptica 61421 PRCM.</title>
        <authorList>
            <person name="Wang M."/>
            <person name="Hu S."/>
            <person name="Cao L."/>
            <person name="Jiang T."/>
            <person name="Zhou Y."/>
            <person name="Ming D."/>
        </authorList>
    </citation>
    <scope>NUCLEOTIDE SEQUENCE [LARGE SCALE GENOMIC DNA]</scope>
    <source>
        <strain evidence="2 3">61421 PRCM</strain>
    </source>
</reference>
<dbReference type="STRING" id="238.BBD35_15705"/>
<organism evidence="2 3">
    <name type="scientific">Elizabethkingia meningoseptica</name>
    <name type="common">Chryseobacterium meningosepticum</name>
    <dbReference type="NCBI Taxonomy" id="238"/>
    <lineage>
        <taxon>Bacteria</taxon>
        <taxon>Pseudomonadati</taxon>
        <taxon>Bacteroidota</taxon>
        <taxon>Flavobacteriia</taxon>
        <taxon>Flavobacteriales</taxon>
        <taxon>Weeksellaceae</taxon>
        <taxon>Elizabethkingia</taxon>
    </lineage>
</organism>
<comment type="caution">
    <text evidence="2">The sequence shown here is derived from an EMBL/GenBank/DDBJ whole genome shotgun (WGS) entry which is preliminary data.</text>
</comment>
<dbReference type="RefSeq" id="WP_070905054.1">
    <property type="nucleotide sequence ID" value="NZ_CP016378.1"/>
</dbReference>
<dbReference type="OrthoDB" id="67788at2"/>
<sequence length="321" mass="37519">MVQNLWALKTVHEEDITSLMDSYKDSLTEYYNYDSNVANSKQIKAGDYAVLIDKEQILGFATIEYINENTGNKVIRKCPTCSSTTIDIRKHKLPKYRCNRGHEFKAPIEEVKIVVKYSAIFSSFTSTDHQNRNLMRLRPYYTNGYNQNMSMQKLDIEVLSLLDFSLDSSLPYSSIKPEESYNQKEIHKYIIRDNDEREIIQRAIKLRRGQQNFRRELLQKYNNNTCVITGCKIIDILEAAHINPYRGDHDHHTSNGLLLRADIHTLFDLNLLFINPENFKIVVAEKLIGTEYEHYNGKKINIDQKNISLEALNARWRTLEE</sequence>
<keyword evidence="3" id="KW-1185">Reference proteome</keyword>
<accession>A0A1T3FJY8</accession>
<evidence type="ECO:0000313" key="2">
    <source>
        <dbReference type="EMBL" id="OOH95987.1"/>
    </source>
</evidence>
<feature type="domain" description="HNH nuclease" evidence="1">
    <location>
        <begin position="226"/>
        <end position="275"/>
    </location>
</feature>
<protein>
    <recommendedName>
        <fullName evidence="1">HNH nuclease domain-containing protein</fullName>
    </recommendedName>
</protein>